<keyword evidence="2" id="KW-1185">Reference proteome</keyword>
<reference evidence="1 2" key="1">
    <citation type="submission" date="2024-04" db="EMBL/GenBank/DDBJ databases">
        <title>Isolation of an actinomycete strain from pig manure.</title>
        <authorList>
            <person name="Gong T."/>
            <person name="Yu Z."/>
            <person name="An M."/>
            <person name="Wei C."/>
            <person name="Yang W."/>
            <person name="Liu L."/>
        </authorList>
    </citation>
    <scope>NUCLEOTIDE SEQUENCE [LARGE SCALE GENOMIC DNA]</scope>
    <source>
        <strain evidence="1 2">ZF39</strain>
    </source>
</reference>
<dbReference type="InterPro" id="IPR045502">
    <property type="entry name" value="DUF6489"/>
</dbReference>
<proteinExistence type="predicted"/>
<organism evidence="1 2">
    <name type="scientific">Ammonicoccus fulvus</name>
    <dbReference type="NCBI Taxonomy" id="3138240"/>
    <lineage>
        <taxon>Bacteria</taxon>
        <taxon>Bacillati</taxon>
        <taxon>Actinomycetota</taxon>
        <taxon>Actinomycetes</taxon>
        <taxon>Propionibacteriales</taxon>
        <taxon>Propionibacteriaceae</taxon>
        <taxon>Ammonicoccus</taxon>
    </lineage>
</organism>
<dbReference type="Proteomes" id="UP001442841">
    <property type="component" value="Chromosome"/>
</dbReference>
<evidence type="ECO:0000313" key="2">
    <source>
        <dbReference type="Proteomes" id="UP001442841"/>
    </source>
</evidence>
<dbReference type="RefSeq" id="WP_425308691.1">
    <property type="nucleotide sequence ID" value="NZ_CP154795.1"/>
</dbReference>
<sequence>MIITVNVDCTPKELRTFLGLPDVAPMQKAVMDELERRMLESMEHMSPASMMREWFTPSGTMQQAMMNLFQAGRMQTSSDARQAADEDS</sequence>
<protein>
    <submittedName>
        <fullName evidence="1">DUF6489 family protein</fullName>
    </submittedName>
</protein>
<evidence type="ECO:0000313" key="1">
    <source>
        <dbReference type="EMBL" id="XAN07241.1"/>
    </source>
</evidence>
<name>A0ABZ3FMH2_9ACTN</name>
<dbReference type="Pfam" id="PF20099">
    <property type="entry name" value="DUF6489"/>
    <property type="match status" value="1"/>
</dbReference>
<accession>A0ABZ3FMH2</accession>
<dbReference type="EMBL" id="CP154795">
    <property type="protein sequence ID" value="XAN07241.1"/>
    <property type="molecule type" value="Genomic_DNA"/>
</dbReference>
<gene>
    <name evidence="1" type="ORF">AADG42_08020</name>
</gene>